<feature type="transmembrane region" description="Helical" evidence="1">
    <location>
        <begin position="12"/>
        <end position="37"/>
    </location>
</feature>
<proteinExistence type="predicted"/>
<protein>
    <recommendedName>
        <fullName evidence="4">DUF2306 domain-containing protein</fullName>
    </recommendedName>
</protein>
<evidence type="ECO:0000313" key="2">
    <source>
        <dbReference type="EMBL" id="GAA2208067.1"/>
    </source>
</evidence>
<keyword evidence="3" id="KW-1185">Reference proteome</keyword>
<feature type="transmembrane region" description="Helical" evidence="1">
    <location>
        <begin position="57"/>
        <end position="74"/>
    </location>
</feature>
<keyword evidence="1" id="KW-1133">Transmembrane helix</keyword>
<evidence type="ECO:0000256" key="1">
    <source>
        <dbReference type="SAM" id="Phobius"/>
    </source>
</evidence>
<evidence type="ECO:0008006" key="4">
    <source>
        <dbReference type="Google" id="ProtNLM"/>
    </source>
</evidence>
<name>A0ABN3CFV2_9ACTN</name>
<keyword evidence="1" id="KW-0812">Transmembrane</keyword>
<keyword evidence="1" id="KW-0472">Membrane</keyword>
<feature type="transmembrane region" description="Helical" evidence="1">
    <location>
        <begin position="120"/>
        <end position="142"/>
    </location>
</feature>
<sequence>MARSGTAPWRHLLIGLHVITSVGWMAFALALVVLLTHATRTGDAHAYRMADLLDDDILLHFANASAFSGLMLAGMTRWGYTRHWWVLLKFVMTLCQLYAGIFILGTQLDGLAAGSQRSATGLTVATGLMASALAFQAWLSVAKPWRRTPWSRTTSAPLEAPRWMFAAAVAVPVIDYLTATFVFGHPAPLFTVVTVLGHPLWRAMRATARRGTLAPG</sequence>
<gene>
    <name evidence="2" type="ORF">GCM10009850_035250</name>
</gene>
<dbReference type="EMBL" id="BAAAQX010000008">
    <property type="protein sequence ID" value="GAA2208067.1"/>
    <property type="molecule type" value="Genomic_DNA"/>
</dbReference>
<evidence type="ECO:0000313" key="3">
    <source>
        <dbReference type="Proteomes" id="UP001499843"/>
    </source>
</evidence>
<accession>A0ABN3CFV2</accession>
<comment type="caution">
    <text evidence="2">The sequence shown here is derived from an EMBL/GenBank/DDBJ whole genome shotgun (WGS) entry which is preliminary data.</text>
</comment>
<feature type="transmembrane region" description="Helical" evidence="1">
    <location>
        <begin position="86"/>
        <end position="108"/>
    </location>
</feature>
<reference evidence="2 3" key="1">
    <citation type="journal article" date="2019" name="Int. J. Syst. Evol. Microbiol.">
        <title>The Global Catalogue of Microorganisms (GCM) 10K type strain sequencing project: providing services to taxonomists for standard genome sequencing and annotation.</title>
        <authorList>
            <consortium name="The Broad Institute Genomics Platform"/>
            <consortium name="The Broad Institute Genome Sequencing Center for Infectious Disease"/>
            <person name="Wu L."/>
            <person name="Ma J."/>
        </authorList>
    </citation>
    <scope>NUCLEOTIDE SEQUENCE [LARGE SCALE GENOMIC DNA]</scope>
    <source>
        <strain evidence="2 3">JCM 16114</strain>
    </source>
</reference>
<organism evidence="2 3">
    <name type="scientific">Nonomuraea monospora</name>
    <dbReference type="NCBI Taxonomy" id="568818"/>
    <lineage>
        <taxon>Bacteria</taxon>
        <taxon>Bacillati</taxon>
        <taxon>Actinomycetota</taxon>
        <taxon>Actinomycetes</taxon>
        <taxon>Streptosporangiales</taxon>
        <taxon>Streptosporangiaceae</taxon>
        <taxon>Nonomuraea</taxon>
    </lineage>
</organism>
<dbReference type="Proteomes" id="UP001499843">
    <property type="component" value="Unassembled WGS sequence"/>
</dbReference>
<dbReference type="RefSeq" id="WP_344475823.1">
    <property type="nucleotide sequence ID" value="NZ_BAAAQX010000008.1"/>
</dbReference>
<feature type="transmembrane region" description="Helical" evidence="1">
    <location>
        <begin position="163"/>
        <end position="183"/>
    </location>
</feature>